<sequence length="438" mass="49931">MKKKVLIITYYWPPAGGPGVQRWLKFVKYLGEFGVEPVVYAPENPHYPVTDKSFEKEIPHDITVLKRPVFEPYAIASVLSGKKTKEISSGLIREKKQSPVEKILLWIRGNLFIPDARKFWVKPSVRYLSGYLRKENIDTVITTGPPHSVHLIGMGLKKKRGVRWIADFRDPWTSISYHEKLKLSGSSRRKHQELEQEVLNRADRLLVTSFTTADEFREKTGTPIEVITNGYDLTFTENVEPDKTFTIAHIGSLLTERNPLILWEALAELTAEHKDFADNLVLKFTGTVSNEILNTLEEYGLSKYLVLPGYVSHEEALKLQRSARILLLIEMNREETRGIIPGKLFEYMVAKRPVIAIGPEGWDVARIITETGAGTTFTYAEKGALKDKLFQSYERFLWNKLKVSPSGVQKYSRRALANKLANLILENMPVKENGERGS</sequence>
<evidence type="ECO:0000313" key="2">
    <source>
        <dbReference type="EMBL" id="RNL80663.1"/>
    </source>
</evidence>
<keyword evidence="2" id="KW-0808">Transferase</keyword>
<evidence type="ECO:0000259" key="1">
    <source>
        <dbReference type="Pfam" id="PF13439"/>
    </source>
</evidence>
<dbReference type="AlphaFoldDB" id="A0A3N0DYW6"/>
<dbReference type="SUPFAM" id="SSF53756">
    <property type="entry name" value="UDP-Glycosyltransferase/glycogen phosphorylase"/>
    <property type="match status" value="1"/>
</dbReference>
<accession>A0A3N0DYW6</accession>
<dbReference type="Pfam" id="PF13692">
    <property type="entry name" value="Glyco_trans_1_4"/>
    <property type="match status" value="1"/>
</dbReference>
<feature type="domain" description="Glycosyltransferase subfamily 4-like N-terminal" evidence="1">
    <location>
        <begin position="111"/>
        <end position="234"/>
    </location>
</feature>
<dbReference type="InterPro" id="IPR028098">
    <property type="entry name" value="Glyco_trans_4-like_N"/>
</dbReference>
<dbReference type="Gene3D" id="3.40.50.2000">
    <property type="entry name" value="Glycogen Phosphorylase B"/>
    <property type="match status" value="2"/>
</dbReference>
<keyword evidence="3" id="KW-1185">Reference proteome</keyword>
<dbReference type="OrthoDB" id="9794575at2"/>
<dbReference type="EMBL" id="RJTM01000128">
    <property type="protein sequence ID" value="RNL80663.1"/>
    <property type="molecule type" value="Genomic_DNA"/>
</dbReference>
<proteinExistence type="predicted"/>
<organism evidence="2 3">
    <name type="scientific">Sinomicrobium pectinilyticum</name>
    <dbReference type="NCBI Taxonomy" id="1084421"/>
    <lineage>
        <taxon>Bacteria</taxon>
        <taxon>Pseudomonadati</taxon>
        <taxon>Bacteroidota</taxon>
        <taxon>Flavobacteriia</taxon>
        <taxon>Flavobacteriales</taxon>
        <taxon>Flavobacteriaceae</taxon>
        <taxon>Sinomicrobium</taxon>
    </lineage>
</organism>
<reference evidence="2 3" key="1">
    <citation type="submission" date="2018-10" db="EMBL/GenBank/DDBJ databases">
        <title>Sinomicrobium pectinilyticum sp. nov., a pectinase-producing bacterium isolated from alkaline and saline soil, and emended description of the genus Sinomicrobium.</title>
        <authorList>
            <person name="Cheng B."/>
            <person name="Li C."/>
            <person name="Lai Q."/>
            <person name="Du M."/>
            <person name="Shao Z."/>
            <person name="Xu P."/>
            <person name="Yang C."/>
        </authorList>
    </citation>
    <scope>NUCLEOTIDE SEQUENCE [LARGE SCALE GENOMIC DNA]</scope>
    <source>
        <strain evidence="2 3">5DNS001</strain>
    </source>
</reference>
<dbReference type="GO" id="GO:0016757">
    <property type="term" value="F:glycosyltransferase activity"/>
    <property type="evidence" value="ECO:0007669"/>
    <property type="project" value="UniProtKB-ARBA"/>
</dbReference>
<protein>
    <submittedName>
        <fullName evidence="2">Glycosyl transferase family 1</fullName>
    </submittedName>
</protein>
<gene>
    <name evidence="2" type="ORF">ED312_18980</name>
</gene>
<dbReference type="Pfam" id="PF13439">
    <property type="entry name" value="Glyco_transf_4"/>
    <property type="match status" value="1"/>
</dbReference>
<dbReference type="CDD" id="cd03794">
    <property type="entry name" value="GT4_WbuB-like"/>
    <property type="match status" value="1"/>
</dbReference>
<dbReference type="Proteomes" id="UP000267469">
    <property type="component" value="Unassembled WGS sequence"/>
</dbReference>
<comment type="caution">
    <text evidence="2">The sequence shown here is derived from an EMBL/GenBank/DDBJ whole genome shotgun (WGS) entry which is preliminary data.</text>
</comment>
<evidence type="ECO:0000313" key="3">
    <source>
        <dbReference type="Proteomes" id="UP000267469"/>
    </source>
</evidence>
<name>A0A3N0DYW6_SINP1</name>